<comment type="caution">
    <text evidence="6">The sequence shown here is derived from an EMBL/GenBank/DDBJ whole genome shotgun (WGS) entry which is preliminary data.</text>
</comment>
<dbReference type="InterPro" id="IPR036188">
    <property type="entry name" value="FAD/NAD-bd_sf"/>
</dbReference>
<dbReference type="PANTHER" id="PTHR47178:SF6">
    <property type="entry name" value="FAD-BINDING DOMAIN-CONTAINING PROTEIN"/>
    <property type="match status" value="1"/>
</dbReference>
<dbReference type="InterPro" id="IPR002938">
    <property type="entry name" value="FAD-bd"/>
</dbReference>
<dbReference type="GO" id="GO:0004497">
    <property type="term" value="F:monooxygenase activity"/>
    <property type="evidence" value="ECO:0007669"/>
    <property type="project" value="UniProtKB-KW"/>
</dbReference>
<dbReference type="AlphaFoldDB" id="A0A8H6YCB3"/>
<keyword evidence="7" id="KW-1185">Reference proteome</keyword>
<name>A0A8H6YCB3_9AGAR</name>
<organism evidence="6 7">
    <name type="scientific">Mycena venus</name>
    <dbReference type="NCBI Taxonomy" id="2733690"/>
    <lineage>
        <taxon>Eukaryota</taxon>
        <taxon>Fungi</taxon>
        <taxon>Dikarya</taxon>
        <taxon>Basidiomycota</taxon>
        <taxon>Agaricomycotina</taxon>
        <taxon>Agaricomycetes</taxon>
        <taxon>Agaricomycetidae</taxon>
        <taxon>Agaricales</taxon>
        <taxon>Marasmiineae</taxon>
        <taxon>Mycenaceae</taxon>
        <taxon>Mycena</taxon>
    </lineage>
</organism>
<reference evidence="6" key="1">
    <citation type="submission" date="2020-05" db="EMBL/GenBank/DDBJ databases">
        <title>Mycena genomes resolve the evolution of fungal bioluminescence.</title>
        <authorList>
            <person name="Tsai I.J."/>
        </authorList>
    </citation>
    <scope>NUCLEOTIDE SEQUENCE</scope>
    <source>
        <strain evidence="6">CCC161011</strain>
    </source>
</reference>
<dbReference type="PRINTS" id="PR00420">
    <property type="entry name" value="RNGMNOXGNASE"/>
</dbReference>
<dbReference type="OrthoDB" id="655030at2759"/>
<keyword evidence="1" id="KW-0285">Flavoprotein</keyword>
<evidence type="ECO:0000313" key="6">
    <source>
        <dbReference type="EMBL" id="KAF7356507.1"/>
    </source>
</evidence>
<evidence type="ECO:0000256" key="1">
    <source>
        <dbReference type="ARBA" id="ARBA00022630"/>
    </source>
</evidence>
<keyword evidence="3" id="KW-0560">Oxidoreductase</keyword>
<feature type="domain" description="FAD-binding" evidence="5">
    <location>
        <begin position="35"/>
        <end position="74"/>
    </location>
</feature>
<keyword evidence="2" id="KW-0274">FAD</keyword>
<evidence type="ECO:0000256" key="3">
    <source>
        <dbReference type="ARBA" id="ARBA00023002"/>
    </source>
</evidence>
<dbReference type="EMBL" id="JACAZI010000007">
    <property type="protein sequence ID" value="KAF7356507.1"/>
    <property type="molecule type" value="Genomic_DNA"/>
</dbReference>
<keyword evidence="4" id="KW-0503">Monooxygenase</keyword>
<dbReference type="Gene3D" id="3.50.50.60">
    <property type="entry name" value="FAD/NAD(P)-binding domain"/>
    <property type="match status" value="1"/>
</dbReference>
<feature type="domain" description="FAD-binding" evidence="5">
    <location>
        <begin position="336"/>
        <end position="391"/>
    </location>
</feature>
<evidence type="ECO:0000256" key="2">
    <source>
        <dbReference type="ARBA" id="ARBA00022827"/>
    </source>
</evidence>
<evidence type="ECO:0000259" key="5">
    <source>
        <dbReference type="Pfam" id="PF01494"/>
    </source>
</evidence>
<dbReference type="GO" id="GO:0071949">
    <property type="term" value="F:FAD binding"/>
    <property type="evidence" value="ECO:0007669"/>
    <property type="project" value="InterPro"/>
</dbReference>
<sequence>MATTSKRLIFLYSCPNFKTKKKKKPINSMTSPSNRVLIVGAGLGGLTLAQSLRKLNIPHLVLERDASASSRGQGWSIGISWIIEPLLAGIITSDKPDLRSTCANYAVGHEECVALQSSCFMDGTTGRMVQKDMTKFDEVLELRVSRRKLRDWLAIGVDIEWGKTVSSVTENEGGVVVQCSDGTVFEGAVLVGADGVTSQVRQHLLPDCKTKCLPVTVISAQRRLSYDHYAEVTSTLAPAASVAYADRILLALTLIELHSPPRSSGPGADFFWFLSSIDKSEQALQEAGQSDGIEWMERQAAKSSSDRFSEVLKIVKDTGIVDPLKNVVEQTSSEEPVTQIFMREVTINSFPEGRVTLLGDAAHAMSIFHGVAGNHAMLDALKLGPILASLLLPPEVISTKEVSAALKVYADEMLPRNLQEQTAARKSTFAMHRSLAEWQGLSGLSAAHDKSERRVWGNEDSK</sequence>
<evidence type="ECO:0000256" key="4">
    <source>
        <dbReference type="ARBA" id="ARBA00023033"/>
    </source>
</evidence>
<gene>
    <name evidence="6" type="ORF">MVEN_00984100</name>
</gene>
<dbReference type="SUPFAM" id="SSF51905">
    <property type="entry name" value="FAD/NAD(P)-binding domain"/>
    <property type="match status" value="1"/>
</dbReference>
<proteinExistence type="predicted"/>
<protein>
    <submittedName>
        <fullName evidence="6">Aromatic-ring hydroxylase-like</fullName>
    </submittedName>
</protein>
<dbReference type="PANTHER" id="PTHR47178">
    <property type="entry name" value="MONOOXYGENASE, FAD-BINDING"/>
    <property type="match status" value="1"/>
</dbReference>
<accession>A0A8H6YCB3</accession>
<dbReference type="Pfam" id="PF01494">
    <property type="entry name" value="FAD_binding_3"/>
    <property type="match status" value="2"/>
</dbReference>
<dbReference type="Proteomes" id="UP000620124">
    <property type="component" value="Unassembled WGS sequence"/>
</dbReference>
<evidence type="ECO:0000313" key="7">
    <source>
        <dbReference type="Proteomes" id="UP000620124"/>
    </source>
</evidence>